<dbReference type="AlphaFoldDB" id="A0A7W7RQJ0"/>
<evidence type="ECO:0000313" key="3">
    <source>
        <dbReference type="Proteomes" id="UP000534286"/>
    </source>
</evidence>
<evidence type="ECO:0000313" key="2">
    <source>
        <dbReference type="EMBL" id="MBB4936336.1"/>
    </source>
</evidence>
<feature type="region of interest" description="Disordered" evidence="1">
    <location>
        <begin position="90"/>
        <end position="111"/>
    </location>
</feature>
<keyword evidence="3" id="KW-1185">Reference proteome</keyword>
<name>A0A7W7RQJ0_9ACTN</name>
<gene>
    <name evidence="2" type="ORF">FHR32_000641</name>
</gene>
<reference evidence="2 3" key="1">
    <citation type="submission" date="2020-08" db="EMBL/GenBank/DDBJ databases">
        <title>Sequencing the genomes of 1000 actinobacteria strains.</title>
        <authorList>
            <person name="Klenk H.-P."/>
        </authorList>
    </citation>
    <scope>NUCLEOTIDE SEQUENCE [LARGE SCALE GENOMIC DNA]</scope>
    <source>
        <strain evidence="2 3">DSM 43023</strain>
    </source>
</reference>
<comment type="caution">
    <text evidence="2">The sequence shown here is derived from an EMBL/GenBank/DDBJ whole genome shotgun (WGS) entry which is preliminary data.</text>
</comment>
<sequence length="111" mass="12904">MATLHAQFDESGRLLDELEQYDQFAYYELSYDMGSGSFQHSEIVIATDPDELRWASDWMLKPHAEEEEPVLSGDLTLWTYSGKEKTSIIDLGRARRRPRRPGKQQDPVRSR</sequence>
<dbReference type="Proteomes" id="UP000534286">
    <property type="component" value="Unassembled WGS sequence"/>
</dbReference>
<proteinExistence type="predicted"/>
<accession>A0A7W7RQJ0</accession>
<evidence type="ECO:0000256" key="1">
    <source>
        <dbReference type="SAM" id="MobiDB-lite"/>
    </source>
</evidence>
<dbReference type="RefSeq" id="WP_184752813.1">
    <property type="nucleotide sequence ID" value="NZ_BAABEK010000043.1"/>
</dbReference>
<protein>
    <submittedName>
        <fullName evidence="2">Uncharacterized protein</fullName>
    </submittedName>
</protein>
<organism evidence="2 3">
    <name type="scientific">Streptosporangium album</name>
    <dbReference type="NCBI Taxonomy" id="47479"/>
    <lineage>
        <taxon>Bacteria</taxon>
        <taxon>Bacillati</taxon>
        <taxon>Actinomycetota</taxon>
        <taxon>Actinomycetes</taxon>
        <taxon>Streptosporangiales</taxon>
        <taxon>Streptosporangiaceae</taxon>
        <taxon>Streptosporangium</taxon>
    </lineage>
</organism>
<dbReference type="EMBL" id="JACHJU010000001">
    <property type="protein sequence ID" value="MBB4936336.1"/>
    <property type="molecule type" value="Genomic_DNA"/>
</dbReference>